<dbReference type="AlphaFoldDB" id="A0A2T3L8H5"/>
<sequence>MSTSVEWYSNAGATVNKTLPFTPESNFYRAVSQCVNFAGNEPSYLRSVMAIIPVDDKRRLVVMS</sequence>
<dbReference type="EMBL" id="PYOC01000003">
    <property type="protein sequence ID" value="PSV47294.1"/>
    <property type="molecule type" value="Genomic_DNA"/>
</dbReference>
<evidence type="ECO:0000313" key="1">
    <source>
        <dbReference type="EMBL" id="PSV47294.1"/>
    </source>
</evidence>
<proteinExistence type="predicted"/>
<gene>
    <name evidence="1" type="ORF">C9J47_10455</name>
</gene>
<dbReference type="Proteomes" id="UP000241803">
    <property type="component" value="Unassembled WGS sequence"/>
</dbReference>
<evidence type="ECO:0000313" key="2">
    <source>
        <dbReference type="Proteomes" id="UP000241803"/>
    </source>
</evidence>
<organism evidence="1 2">
    <name type="scientific">Photobacterium indicum</name>
    <dbReference type="NCBI Taxonomy" id="81447"/>
    <lineage>
        <taxon>Bacteria</taxon>
        <taxon>Pseudomonadati</taxon>
        <taxon>Pseudomonadota</taxon>
        <taxon>Gammaproteobacteria</taxon>
        <taxon>Vibrionales</taxon>
        <taxon>Vibrionaceae</taxon>
        <taxon>Photobacterium</taxon>
    </lineage>
</organism>
<keyword evidence="2" id="KW-1185">Reference proteome</keyword>
<reference evidence="1 2" key="1">
    <citation type="submission" date="2018-03" db="EMBL/GenBank/DDBJ databases">
        <title>Whole genome sequencing of Histamine producing bacteria.</title>
        <authorList>
            <person name="Butler K."/>
        </authorList>
    </citation>
    <scope>NUCLEOTIDE SEQUENCE [LARGE SCALE GENOMIC DNA]</scope>
    <source>
        <strain evidence="1 2">ATCC 19614</strain>
    </source>
</reference>
<accession>A0A2T3L8H5</accession>
<dbReference type="RefSeq" id="WP_107253484.1">
    <property type="nucleotide sequence ID" value="NZ_PYOC01000003.1"/>
</dbReference>
<protein>
    <submittedName>
        <fullName evidence="1">Uncharacterized protein</fullName>
    </submittedName>
</protein>
<name>A0A2T3L8H5_9GAMM</name>
<comment type="caution">
    <text evidence="1">The sequence shown here is derived from an EMBL/GenBank/DDBJ whole genome shotgun (WGS) entry which is preliminary data.</text>
</comment>